<reference evidence="2 3" key="1">
    <citation type="journal article" date="2014" name="Nat. Commun.">
        <title>Multiple recent horizontal transfers of a large genomic region in cheese making fungi.</title>
        <authorList>
            <person name="Cheeseman K."/>
            <person name="Ropars J."/>
            <person name="Renault P."/>
            <person name="Dupont J."/>
            <person name="Gouzy J."/>
            <person name="Branca A."/>
            <person name="Abraham A.L."/>
            <person name="Ceppi M."/>
            <person name="Conseiller E."/>
            <person name="Debuchy R."/>
            <person name="Malagnac F."/>
            <person name="Goarin A."/>
            <person name="Silar P."/>
            <person name="Lacoste S."/>
            <person name="Sallet E."/>
            <person name="Bensimon A."/>
            <person name="Giraud T."/>
            <person name="Brygoo Y."/>
        </authorList>
    </citation>
    <scope>NUCLEOTIDE SEQUENCE [LARGE SCALE GENOMIC DNA]</scope>
    <source>
        <strain evidence="3">FM 013</strain>
    </source>
</reference>
<evidence type="ECO:0000313" key="2">
    <source>
        <dbReference type="EMBL" id="CRL22787.1"/>
    </source>
</evidence>
<organism evidence="2 3">
    <name type="scientific">Penicillium camemberti (strain FM 013)</name>
    <dbReference type="NCBI Taxonomy" id="1429867"/>
    <lineage>
        <taxon>Eukaryota</taxon>
        <taxon>Fungi</taxon>
        <taxon>Dikarya</taxon>
        <taxon>Ascomycota</taxon>
        <taxon>Pezizomycotina</taxon>
        <taxon>Eurotiomycetes</taxon>
        <taxon>Eurotiomycetidae</taxon>
        <taxon>Eurotiales</taxon>
        <taxon>Aspergillaceae</taxon>
        <taxon>Penicillium</taxon>
    </lineage>
</organism>
<evidence type="ECO:0000313" key="3">
    <source>
        <dbReference type="Proteomes" id="UP000053732"/>
    </source>
</evidence>
<dbReference type="NCBIfam" id="NF041278">
    <property type="entry name" value="CmcJ_NvfI_EfuI"/>
    <property type="match status" value="1"/>
</dbReference>
<comment type="similarity">
    <text evidence="1">Belongs to the asaB hydroxylase/desaturase family.</text>
</comment>
<proteinExistence type="inferred from homology"/>
<dbReference type="Proteomes" id="UP000053732">
    <property type="component" value="Unassembled WGS sequence"/>
</dbReference>
<dbReference type="GO" id="GO:0016491">
    <property type="term" value="F:oxidoreductase activity"/>
    <property type="evidence" value="ECO:0007669"/>
    <property type="project" value="InterPro"/>
</dbReference>
<dbReference type="PANTHER" id="PTHR34598">
    <property type="entry name" value="BLL6449 PROTEIN"/>
    <property type="match status" value="1"/>
</dbReference>
<name>A0A0G4P909_PENC3</name>
<dbReference type="InterPro" id="IPR044053">
    <property type="entry name" value="AsaB-like"/>
</dbReference>
<keyword evidence="3" id="KW-1185">Reference proteome</keyword>
<accession>A0A0G4P909</accession>
<dbReference type="PANTHER" id="PTHR34598:SF3">
    <property type="entry name" value="OXIDOREDUCTASE AN1597"/>
    <property type="match status" value="1"/>
</dbReference>
<sequence length="279" mass="32641">MDSSQVLAKLFYLKNTSTWTREKPFTLFIDVSKVSGAQNSNIEKDPIDKIPIRDVRSCELSLELDQNGFEVMDLEQEGHTPMCFDEEDWIENEYLKFLCNKIKERLGAKEVRPYEYKKRYRHPGFGDTRLRGDDRFDPPIPQVHADMTSEYGKHFLEQNWPEAINSERLQVLNVWRPLINHITEWPLALCDYKSVDRDSDLISTDQVKPAKGPGTTDSTFAIVESYVSFHNPRHTWYYLKNQTFNEGWLFKIYDSKESAAQGPGEKPRRSIETRLMVAY</sequence>
<evidence type="ECO:0000256" key="1">
    <source>
        <dbReference type="ARBA" id="ARBA00023604"/>
    </source>
</evidence>
<dbReference type="AlphaFoldDB" id="A0A0G4P909"/>
<dbReference type="STRING" id="1429867.A0A0G4P909"/>
<dbReference type="EMBL" id="HG793141">
    <property type="protein sequence ID" value="CRL22787.1"/>
    <property type="molecule type" value="Genomic_DNA"/>
</dbReference>
<protein>
    <submittedName>
        <fullName evidence="2">Str. FM013</fullName>
    </submittedName>
</protein>
<gene>
    <name evidence="2" type="ORF">PCAMFM013_S008g000216</name>
</gene>